<accession>A0AAE8SL02</accession>
<keyword evidence="4" id="KW-1185">Reference proteome</keyword>
<comment type="caution">
    <text evidence="3">The sequence shown here is derived from an EMBL/GenBank/DDBJ whole genome shotgun (WGS) entry which is preliminary data.</text>
</comment>
<sequence length="216" mass="24196">MPYWKFQLIHRYLRPFDHTKIDETGEEHLPEVFQGVEEWSNHIQAVSAELLTAGSHLAADECMVGYTGKCGTKTTVKGKPEPVGFKIWVLAQQGFFLRWLWHIRDATYGPVGIELPQKKSSTRSQGRGASEAAGKEIAREEKPIALNLTQAVVIALVNLLPKATYHIFIDNLFSSSGLLRSLRNHGHGATGTARKNSGIYKELAEDKGQPYRLERQ</sequence>
<organism evidence="3 4">
    <name type="scientific">Fusarium torulosum</name>
    <dbReference type="NCBI Taxonomy" id="33205"/>
    <lineage>
        <taxon>Eukaryota</taxon>
        <taxon>Fungi</taxon>
        <taxon>Dikarya</taxon>
        <taxon>Ascomycota</taxon>
        <taxon>Pezizomycotina</taxon>
        <taxon>Sordariomycetes</taxon>
        <taxon>Hypocreomycetidae</taxon>
        <taxon>Hypocreales</taxon>
        <taxon>Nectriaceae</taxon>
        <taxon>Fusarium</taxon>
    </lineage>
</organism>
<evidence type="ECO:0000313" key="4">
    <source>
        <dbReference type="Proteomes" id="UP001187734"/>
    </source>
</evidence>
<evidence type="ECO:0000259" key="2">
    <source>
        <dbReference type="Pfam" id="PF13843"/>
    </source>
</evidence>
<name>A0AAE8SL02_9HYPO</name>
<reference evidence="3" key="1">
    <citation type="submission" date="2018-03" db="EMBL/GenBank/DDBJ databases">
        <authorList>
            <person name="Guldener U."/>
        </authorList>
    </citation>
    <scope>NUCLEOTIDE SEQUENCE</scope>
</reference>
<evidence type="ECO:0000256" key="1">
    <source>
        <dbReference type="SAM" id="MobiDB-lite"/>
    </source>
</evidence>
<proteinExistence type="predicted"/>
<dbReference type="AlphaFoldDB" id="A0AAE8SL02"/>
<feature type="region of interest" description="Disordered" evidence="1">
    <location>
        <begin position="116"/>
        <end position="135"/>
    </location>
</feature>
<feature type="domain" description="PiggyBac transposable element-derived protein" evidence="2">
    <location>
        <begin position="1"/>
        <end position="197"/>
    </location>
</feature>
<dbReference type="Pfam" id="PF13843">
    <property type="entry name" value="DDE_Tnp_1_7"/>
    <property type="match status" value="1"/>
</dbReference>
<gene>
    <name evidence="3" type="ORF">FTOL_09012</name>
</gene>
<feature type="compositionally biased region" description="Polar residues" evidence="1">
    <location>
        <begin position="118"/>
        <end position="127"/>
    </location>
</feature>
<dbReference type="EMBL" id="ONZP01000324">
    <property type="protein sequence ID" value="SPJ81607.1"/>
    <property type="molecule type" value="Genomic_DNA"/>
</dbReference>
<evidence type="ECO:0000313" key="3">
    <source>
        <dbReference type="EMBL" id="SPJ81607.1"/>
    </source>
</evidence>
<dbReference type="PANTHER" id="PTHR46599:SF3">
    <property type="entry name" value="PIGGYBAC TRANSPOSABLE ELEMENT-DERIVED PROTEIN 4"/>
    <property type="match status" value="1"/>
</dbReference>
<dbReference type="Proteomes" id="UP001187734">
    <property type="component" value="Unassembled WGS sequence"/>
</dbReference>
<protein>
    <recommendedName>
        <fullName evidence="2">PiggyBac transposable element-derived protein domain-containing protein</fullName>
    </recommendedName>
</protein>
<dbReference type="InterPro" id="IPR029526">
    <property type="entry name" value="PGBD"/>
</dbReference>
<dbReference type="PANTHER" id="PTHR46599">
    <property type="entry name" value="PIGGYBAC TRANSPOSABLE ELEMENT-DERIVED PROTEIN 4"/>
    <property type="match status" value="1"/>
</dbReference>